<dbReference type="AlphaFoldDB" id="J0WIR0"/>
<dbReference type="Proteomes" id="UP000006514">
    <property type="component" value="Unassembled WGS sequence"/>
</dbReference>
<evidence type="ECO:0000313" key="2">
    <source>
        <dbReference type="Proteomes" id="UP000006514"/>
    </source>
</evidence>
<dbReference type="InParanoid" id="J0WIR0"/>
<keyword evidence="2" id="KW-1185">Reference proteome</keyword>
<name>J0WIR0_AURST</name>
<reference evidence="2" key="1">
    <citation type="journal article" date="2012" name="Science">
        <title>The Paleozoic origin of enzymatic lignin decomposition reconstructed from 31 fungal genomes.</title>
        <authorList>
            <person name="Floudas D."/>
            <person name="Binder M."/>
            <person name="Riley R."/>
            <person name="Barry K."/>
            <person name="Blanchette R.A."/>
            <person name="Henrissat B."/>
            <person name="Martinez A.T."/>
            <person name="Otillar R."/>
            <person name="Spatafora J.W."/>
            <person name="Yadav J.S."/>
            <person name="Aerts A."/>
            <person name="Benoit I."/>
            <person name="Boyd A."/>
            <person name="Carlson A."/>
            <person name="Copeland A."/>
            <person name="Coutinho P.M."/>
            <person name="de Vries R.P."/>
            <person name="Ferreira P."/>
            <person name="Findley K."/>
            <person name="Foster B."/>
            <person name="Gaskell J."/>
            <person name="Glotzer D."/>
            <person name="Gorecki P."/>
            <person name="Heitman J."/>
            <person name="Hesse C."/>
            <person name="Hori C."/>
            <person name="Igarashi K."/>
            <person name="Jurgens J.A."/>
            <person name="Kallen N."/>
            <person name="Kersten P."/>
            <person name="Kohler A."/>
            <person name="Kuees U."/>
            <person name="Kumar T.K.A."/>
            <person name="Kuo A."/>
            <person name="LaButti K."/>
            <person name="Larrondo L.F."/>
            <person name="Lindquist E."/>
            <person name="Ling A."/>
            <person name="Lombard V."/>
            <person name="Lucas S."/>
            <person name="Lundell T."/>
            <person name="Martin R."/>
            <person name="McLaughlin D.J."/>
            <person name="Morgenstern I."/>
            <person name="Morin E."/>
            <person name="Murat C."/>
            <person name="Nagy L.G."/>
            <person name="Nolan M."/>
            <person name="Ohm R.A."/>
            <person name="Patyshakuliyeva A."/>
            <person name="Rokas A."/>
            <person name="Ruiz-Duenas F.J."/>
            <person name="Sabat G."/>
            <person name="Salamov A."/>
            <person name="Samejima M."/>
            <person name="Schmutz J."/>
            <person name="Slot J.C."/>
            <person name="St John F."/>
            <person name="Stenlid J."/>
            <person name="Sun H."/>
            <person name="Sun S."/>
            <person name="Syed K."/>
            <person name="Tsang A."/>
            <person name="Wiebenga A."/>
            <person name="Young D."/>
            <person name="Pisabarro A."/>
            <person name="Eastwood D.C."/>
            <person name="Martin F."/>
            <person name="Cullen D."/>
            <person name="Grigoriev I.V."/>
            <person name="Hibbett D.S."/>
        </authorList>
    </citation>
    <scope>NUCLEOTIDE SEQUENCE [LARGE SCALE GENOMIC DNA]</scope>
    <source>
        <strain evidence="2">TFB10046</strain>
    </source>
</reference>
<dbReference type="EMBL" id="JH689261">
    <property type="protein sequence ID" value="EJD32163.1"/>
    <property type="molecule type" value="Genomic_DNA"/>
</dbReference>
<evidence type="ECO:0000313" key="1">
    <source>
        <dbReference type="EMBL" id="EJD32163.1"/>
    </source>
</evidence>
<accession>J0WIR0</accession>
<proteinExistence type="predicted"/>
<dbReference type="KEGG" id="adl:AURDEDRAFT_132225"/>
<gene>
    <name evidence="1" type="ORF">AURDEDRAFT_132225</name>
</gene>
<organism evidence="1 2">
    <name type="scientific">Auricularia subglabra (strain TFB-10046 / SS5)</name>
    <name type="common">White-rot fungus</name>
    <name type="synonym">Auricularia delicata (strain TFB10046)</name>
    <dbReference type="NCBI Taxonomy" id="717982"/>
    <lineage>
        <taxon>Eukaryota</taxon>
        <taxon>Fungi</taxon>
        <taxon>Dikarya</taxon>
        <taxon>Basidiomycota</taxon>
        <taxon>Agaricomycotina</taxon>
        <taxon>Agaricomycetes</taxon>
        <taxon>Auriculariales</taxon>
        <taxon>Auriculariaceae</taxon>
        <taxon>Auricularia</taxon>
    </lineage>
</organism>
<protein>
    <submittedName>
        <fullName evidence="1">Uncharacterized protein</fullName>
    </submittedName>
</protein>
<sequence length="248" mass="28221">MPLREISPLGVRYHGHVKIVITCRHQWESSPVREFGGQTYDATCIISSSVLQNRIPFNDISSAARHDLFIHDVTPDRLIDLNAVEPGAPAIRDGYVDFHTDYNGVRCIKWAVWVTLDELPRHTSANPTPAELDPHRDWPHLGTIEAHVDVFFEDPPVSNGNPALLRTSSYRPQKSVRLQTRLIRRRLIVNECTFFIGDFTSEQRVQLGIDSIPDDRMRVRPDEPLLADVYCGGRERDAVFIRLHVSPA</sequence>